<reference evidence="2 3" key="1">
    <citation type="journal article" date="2023" name="Life. Sci Alliance">
        <title>Evolutionary insights into 3D genome organization and epigenetic landscape of Vigna mungo.</title>
        <authorList>
            <person name="Junaid A."/>
            <person name="Singh B."/>
            <person name="Bhatia S."/>
        </authorList>
    </citation>
    <scope>NUCLEOTIDE SEQUENCE [LARGE SCALE GENOMIC DNA]</scope>
    <source>
        <strain evidence="2">Urdbean</strain>
    </source>
</reference>
<dbReference type="Proteomes" id="UP001374535">
    <property type="component" value="Chromosome 2"/>
</dbReference>
<name>A0AAQ3P0C0_VIGMU</name>
<proteinExistence type="predicted"/>
<feature type="region of interest" description="Disordered" evidence="1">
    <location>
        <begin position="77"/>
        <end position="102"/>
    </location>
</feature>
<dbReference type="AlphaFoldDB" id="A0AAQ3P0C0"/>
<organism evidence="2 3">
    <name type="scientific">Vigna mungo</name>
    <name type="common">Black gram</name>
    <name type="synonym">Phaseolus mungo</name>
    <dbReference type="NCBI Taxonomy" id="3915"/>
    <lineage>
        <taxon>Eukaryota</taxon>
        <taxon>Viridiplantae</taxon>
        <taxon>Streptophyta</taxon>
        <taxon>Embryophyta</taxon>
        <taxon>Tracheophyta</taxon>
        <taxon>Spermatophyta</taxon>
        <taxon>Magnoliopsida</taxon>
        <taxon>eudicotyledons</taxon>
        <taxon>Gunneridae</taxon>
        <taxon>Pentapetalae</taxon>
        <taxon>rosids</taxon>
        <taxon>fabids</taxon>
        <taxon>Fabales</taxon>
        <taxon>Fabaceae</taxon>
        <taxon>Papilionoideae</taxon>
        <taxon>50 kb inversion clade</taxon>
        <taxon>NPAAA clade</taxon>
        <taxon>indigoferoid/millettioid clade</taxon>
        <taxon>Phaseoleae</taxon>
        <taxon>Vigna</taxon>
    </lineage>
</organism>
<dbReference type="EMBL" id="CP144699">
    <property type="protein sequence ID" value="WVZ18685.1"/>
    <property type="molecule type" value="Genomic_DNA"/>
</dbReference>
<evidence type="ECO:0000313" key="3">
    <source>
        <dbReference type="Proteomes" id="UP001374535"/>
    </source>
</evidence>
<accession>A0AAQ3P0C0</accession>
<evidence type="ECO:0000256" key="1">
    <source>
        <dbReference type="SAM" id="MobiDB-lite"/>
    </source>
</evidence>
<keyword evidence="3" id="KW-1185">Reference proteome</keyword>
<sequence>MSQLWTYSLMGSTVRCSSIRVSTETRSSTIVSIICSFLMPYPTGTSLDAPQSKPSMLTDLTASSSFFMSVSSSHGFTSNRTDDFPAEKWSQPKINARTKCYN</sequence>
<evidence type="ECO:0000313" key="2">
    <source>
        <dbReference type="EMBL" id="WVZ18685.1"/>
    </source>
</evidence>
<gene>
    <name evidence="2" type="ORF">V8G54_006007</name>
</gene>
<protein>
    <submittedName>
        <fullName evidence="2">Uncharacterized protein</fullName>
    </submittedName>
</protein>